<dbReference type="InterPro" id="IPR029006">
    <property type="entry name" value="ADF-H/Gelsolin-like_dom_sf"/>
</dbReference>
<keyword evidence="1" id="KW-0378">Hydrolase</keyword>
<feature type="region of interest" description="Disordered" evidence="3">
    <location>
        <begin position="516"/>
        <end position="535"/>
    </location>
</feature>
<evidence type="ECO:0008006" key="8">
    <source>
        <dbReference type="Google" id="ProtNLM"/>
    </source>
</evidence>
<evidence type="ECO:0000259" key="5">
    <source>
        <dbReference type="PROSITE" id="PS50056"/>
    </source>
</evidence>
<dbReference type="InterPro" id="IPR007123">
    <property type="entry name" value="Gelsolin-like_dom"/>
</dbReference>
<dbReference type="InterPro" id="IPR000387">
    <property type="entry name" value="Tyr_Pase_dom"/>
</dbReference>
<dbReference type="InterPro" id="IPR007122">
    <property type="entry name" value="Villin/Gelsolin"/>
</dbReference>
<feature type="compositionally biased region" description="Polar residues" evidence="3">
    <location>
        <begin position="10"/>
        <end position="24"/>
    </location>
</feature>
<dbReference type="PROSITE" id="PS00383">
    <property type="entry name" value="TYR_PHOSPHATASE_1"/>
    <property type="match status" value="1"/>
</dbReference>
<dbReference type="Pfam" id="PF25466">
    <property type="entry name" value="MPK1_gelsolin_C"/>
    <property type="match status" value="1"/>
</dbReference>
<dbReference type="SMART" id="SM00195">
    <property type="entry name" value="DSPc"/>
    <property type="match status" value="1"/>
</dbReference>
<gene>
    <name evidence="6" type="ORF">BUALT_Bualt17G0031800</name>
</gene>
<dbReference type="PANTHER" id="PTHR46381:SF2">
    <property type="entry name" value="MAP KINASE PHOSPHATASE"/>
    <property type="match status" value="1"/>
</dbReference>
<accession>A0AAV6W3Y4</accession>
<keyword evidence="2" id="KW-0904">Protein phosphatase</keyword>
<evidence type="ECO:0000256" key="2">
    <source>
        <dbReference type="ARBA" id="ARBA00022912"/>
    </source>
</evidence>
<dbReference type="SMART" id="SM00262">
    <property type="entry name" value="GEL"/>
    <property type="match status" value="1"/>
</dbReference>
<sequence length="813" mass="90905">MLREEEKDQATSGSWKTYTRSMTWTERPPRKSNSKPQWNSKARACLPPLQPLSINRPSIEEWPRAGSDDLGVWPNPPTPGARLGSITPRENSTSDQPPREFEFRKDKLAFFNKECSRILDHIYLGSDSIAKNRETLRQNGITHVLNCVGFVCPEYFKNELAYKTLWLQDSPSEDITSILYDVFDYFEDAREQGGRVLVHCCQGVSRSTSLVIAYLMWKEGQSFDDAFQHVRTAREVTNPNVGFACQLLQCQKRVHALPASPTSVLRMYRMGPHSPYDPLHLVPKMVCDPSLDKLDSRGAFIIHIPSALYVWIGKHCSQVMSANARAAASQVIRYERAKGPVITVNEGEETFEFWDALNYRKSLTDGCQVMSEEGTSLSEGTNQKKLEEYDIDFEIFHGALAGGVVPLFPLSEAGSETCLPARENGWNRLRRKFSSGIMKEFITSSKLNSSASEMPCKEVEDFVSSANLSSSQSESPDSLSSYDIKEVGFPVHLSNSSLPRSPSFSLVDTFSSFLANKPKSSSTSPSLSPSNSDYSSSFTFSPSSSNWSDLSFVSAQPSPYGLEPNDTDTGKSGALDESVGSYLLDNATLPPSEEAISTNLPPRTRLPPIDEASQISEKLTRYLEDDVMSDVECNDISLEVSHHMDEKEPISYEHSCVADDEVLSGLQDEQKYDKFNLASDDMIDRIAEATTLEFYHWPSMHKMDMHCGIFDSRSIYVIPMPSVNFGTKVGVVLYVWIGRNVSLQGTHGELIRNANKCEDSYAHLESMYCNLLIEKGFSTDAQIKVVKEGEEPEQLLEHLARCSLNKNVDGEIK</sequence>
<dbReference type="GO" id="GO:0004721">
    <property type="term" value="F:phosphoprotein phosphatase activity"/>
    <property type="evidence" value="ECO:0007669"/>
    <property type="project" value="UniProtKB-KW"/>
</dbReference>
<comment type="caution">
    <text evidence="6">The sequence shown here is derived from an EMBL/GenBank/DDBJ whole genome shotgun (WGS) entry which is preliminary data.</text>
</comment>
<dbReference type="Proteomes" id="UP000826271">
    <property type="component" value="Unassembled WGS sequence"/>
</dbReference>
<dbReference type="PROSITE" id="PS50054">
    <property type="entry name" value="TYR_PHOSPHATASE_DUAL"/>
    <property type="match status" value="1"/>
</dbReference>
<keyword evidence="7" id="KW-1185">Reference proteome</keyword>
<evidence type="ECO:0000313" key="6">
    <source>
        <dbReference type="EMBL" id="KAG8366011.1"/>
    </source>
</evidence>
<feature type="domain" description="Tyrosine-protein phosphatase" evidence="4">
    <location>
        <begin position="114"/>
        <end position="256"/>
    </location>
</feature>
<dbReference type="Pfam" id="PF00782">
    <property type="entry name" value="DSPc"/>
    <property type="match status" value="1"/>
</dbReference>
<dbReference type="InterPro" id="IPR020422">
    <property type="entry name" value="TYR_PHOSPHATASE_DUAL_dom"/>
</dbReference>
<dbReference type="GO" id="GO:0051015">
    <property type="term" value="F:actin filament binding"/>
    <property type="evidence" value="ECO:0007669"/>
    <property type="project" value="InterPro"/>
</dbReference>
<dbReference type="SUPFAM" id="SSF55753">
    <property type="entry name" value="Actin depolymerizing proteins"/>
    <property type="match status" value="2"/>
</dbReference>
<dbReference type="SUPFAM" id="SSF52799">
    <property type="entry name" value="(Phosphotyrosine protein) phosphatases II"/>
    <property type="match status" value="1"/>
</dbReference>
<feature type="region of interest" description="Disordered" evidence="3">
    <location>
        <begin position="1"/>
        <end position="99"/>
    </location>
</feature>
<reference evidence="6" key="1">
    <citation type="submission" date="2019-10" db="EMBL/GenBank/DDBJ databases">
        <authorList>
            <person name="Zhang R."/>
            <person name="Pan Y."/>
            <person name="Wang J."/>
            <person name="Ma R."/>
            <person name="Yu S."/>
        </authorList>
    </citation>
    <scope>NUCLEOTIDE SEQUENCE</scope>
    <source>
        <strain evidence="6">LA-IB0</strain>
        <tissue evidence="6">Leaf</tissue>
    </source>
</reference>
<dbReference type="Pfam" id="PF00626">
    <property type="entry name" value="Gelsolin"/>
    <property type="match status" value="1"/>
</dbReference>
<dbReference type="InterPro" id="IPR057528">
    <property type="entry name" value="MPK1_C"/>
</dbReference>
<feature type="compositionally biased region" description="Low complexity" evidence="3">
    <location>
        <begin position="520"/>
        <end position="535"/>
    </location>
</feature>
<evidence type="ECO:0000256" key="3">
    <source>
        <dbReference type="SAM" id="MobiDB-lite"/>
    </source>
</evidence>
<dbReference type="AlphaFoldDB" id="A0AAV6W3Y4"/>
<dbReference type="Gene3D" id="3.90.190.10">
    <property type="entry name" value="Protein tyrosine phosphatase superfamily"/>
    <property type="match status" value="1"/>
</dbReference>
<dbReference type="Gene3D" id="3.40.20.10">
    <property type="entry name" value="Severin"/>
    <property type="match status" value="1"/>
</dbReference>
<dbReference type="InterPro" id="IPR000340">
    <property type="entry name" value="Dual-sp_phosphatase_cat-dom"/>
</dbReference>
<organism evidence="6 7">
    <name type="scientific">Buddleja alternifolia</name>
    <dbReference type="NCBI Taxonomy" id="168488"/>
    <lineage>
        <taxon>Eukaryota</taxon>
        <taxon>Viridiplantae</taxon>
        <taxon>Streptophyta</taxon>
        <taxon>Embryophyta</taxon>
        <taxon>Tracheophyta</taxon>
        <taxon>Spermatophyta</taxon>
        <taxon>Magnoliopsida</taxon>
        <taxon>eudicotyledons</taxon>
        <taxon>Gunneridae</taxon>
        <taxon>Pentapetalae</taxon>
        <taxon>asterids</taxon>
        <taxon>lamiids</taxon>
        <taxon>Lamiales</taxon>
        <taxon>Scrophulariaceae</taxon>
        <taxon>Buddlejeae</taxon>
        <taxon>Buddleja</taxon>
    </lineage>
</organism>
<dbReference type="CDD" id="cd14498">
    <property type="entry name" value="DSP"/>
    <property type="match status" value="1"/>
</dbReference>
<name>A0AAV6W3Y4_9LAMI</name>
<dbReference type="PROSITE" id="PS50056">
    <property type="entry name" value="TYR_PHOSPHATASE_2"/>
    <property type="match status" value="1"/>
</dbReference>
<evidence type="ECO:0000313" key="7">
    <source>
        <dbReference type="Proteomes" id="UP000826271"/>
    </source>
</evidence>
<feature type="domain" description="Tyrosine specific protein phosphatases" evidence="5">
    <location>
        <begin position="173"/>
        <end position="234"/>
    </location>
</feature>
<dbReference type="InterPro" id="IPR029021">
    <property type="entry name" value="Prot-tyrosine_phosphatase-like"/>
</dbReference>
<protein>
    <recommendedName>
        <fullName evidence="8">Protein-tyrosine-phosphatase MKP1</fullName>
    </recommendedName>
</protein>
<evidence type="ECO:0000259" key="4">
    <source>
        <dbReference type="PROSITE" id="PS50054"/>
    </source>
</evidence>
<dbReference type="EMBL" id="WHWC01000017">
    <property type="protein sequence ID" value="KAG8366011.1"/>
    <property type="molecule type" value="Genomic_DNA"/>
</dbReference>
<proteinExistence type="predicted"/>
<dbReference type="PANTHER" id="PTHR46381">
    <property type="entry name" value="MKPA PROTEIN"/>
    <property type="match status" value="1"/>
</dbReference>
<dbReference type="InterPro" id="IPR016130">
    <property type="entry name" value="Tyr_Pase_AS"/>
</dbReference>
<evidence type="ECO:0000256" key="1">
    <source>
        <dbReference type="ARBA" id="ARBA00022801"/>
    </source>
</evidence>
<feature type="compositionally biased region" description="Basic and acidic residues" evidence="3">
    <location>
        <begin position="58"/>
        <end position="67"/>
    </location>
</feature>